<dbReference type="InterPro" id="IPR044925">
    <property type="entry name" value="His-Me_finger_sf"/>
</dbReference>
<protein>
    <recommendedName>
        <fullName evidence="3">Recombination endonuclease VII</fullName>
    </recommendedName>
</protein>
<name>A0A246RIX6_9ACTN</name>
<organism evidence="1 2">
    <name type="scientific">Micromonospora wenchangensis</name>
    <dbReference type="NCBI Taxonomy" id="1185415"/>
    <lineage>
        <taxon>Bacteria</taxon>
        <taxon>Bacillati</taxon>
        <taxon>Actinomycetota</taxon>
        <taxon>Actinomycetes</taxon>
        <taxon>Micromonosporales</taxon>
        <taxon>Micromonosporaceae</taxon>
        <taxon>Micromonospora</taxon>
    </lineage>
</organism>
<dbReference type="InterPro" id="IPR004211">
    <property type="entry name" value="Endonuclease_7"/>
</dbReference>
<dbReference type="SUPFAM" id="SSF54060">
    <property type="entry name" value="His-Me finger endonucleases"/>
    <property type="match status" value="1"/>
</dbReference>
<dbReference type="EMBL" id="MZMV01000033">
    <property type="protein sequence ID" value="OWV04686.1"/>
    <property type="molecule type" value="Genomic_DNA"/>
</dbReference>
<proteinExistence type="predicted"/>
<keyword evidence="2" id="KW-1185">Reference proteome</keyword>
<accession>A0A246RIX6</accession>
<dbReference type="InterPro" id="IPR038563">
    <property type="entry name" value="Endonuclease_7_sf"/>
</dbReference>
<sequence>MRQRMGPSAVRAMNLRTKYGITEQEYDARRAAQQYRCAICGTHERDMPSHPVGRPRLDGTPTADAVRLVVDHCHESRRVRGLLCVSCNAALGHFKDSPRALRAAVRYLEQAHPPALRGVEGPV</sequence>
<evidence type="ECO:0008006" key="3">
    <source>
        <dbReference type="Google" id="ProtNLM"/>
    </source>
</evidence>
<evidence type="ECO:0000313" key="1">
    <source>
        <dbReference type="EMBL" id="OWV04686.1"/>
    </source>
</evidence>
<gene>
    <name evidence="1" type="ORF">B5D80_19515</name>
</gene>
<dbReference type="Gene3D" id="3.40.1800.10">
    <property type="entry name" value="His-Me finger endonucleases"/>
    <property type="match status" value="1"/>
</dbReference>
<dbReference type="AlphaFoldDB" id="A0A246RIX6"/>
<dbReference type="Proteomes" id="UP000197174">
    <property type="component" value="Unassembled WGS sequence"/>
</dbReference>
<dbReference type="Pfam" id="PF02945">
    <property type="entry name" value="Endonuclease_7"/>
    <property type="match status" value="1"/>
</dbReference>
<comment type="caution">
    <text evidence="1">The sequence shown here is derived from an EMBL/GenBank/DDBJ whole genome shotgun (WGS) entry which is preliminary data.</text>
</comment>
<dbReference type="OrthoDB" id="581550at2"/>
<reference evidence="1 2" key="1">
    <citation type="submission" date="2017-03" db="EMBL/GenBank/DDBJ databases">
        <title>Whole genome sequence of Micromonospora wenchangensis, isolated from mangrove soil.</title>
        <authorList>
            <person name="Yang H."/>
        </authorList>
    </citation>
    <scope>NUCLEOTIDE SEQUENCE [LARGE SCALE GENOMIC DNA]</scope>
    <source>
        <strain evidence="1 2">CCTCC AA 2012002</strain>
    </source>
</reference>
<evidence type="ECO:0000313" key="2">
    <source>
        <dbReference type="Proteomes" id="UP000197174"/>
    </source>
</evidence>